<gene>
    <name evidence="7" type="primary">rpoE</name>
    <name evidence="7" type="ORF">Lwal_3067</name>
</gene>
<dbReference type="GO" id="GO:0016987">
    <property type="term" value="F:sigma factor activity"/>
    <property type="evidence" value="ECO:0007669"/>
    <property type="project" value="UniProtKB-KW"/>
</dbReference>
<dbReference type="STRING" id="66969.Lwal_3067"/>
<dbReference type="InterPro" id="IPR036388">
    <property type="entry name" value="WH-like_DNA-bd_sf"/>
</dbReference>
<evidence type="ECO:0000256" key="2">
    <source>
        <dbReference type="ARBA" id="ARBA00023015"/>
    </source>
</evidence>
<dbReference type="InterPro" id="IPR007627">
    <property type="entry name" value="RNA_pol_sigma70_r2"/>
</dbReference>
<dbReference type="CDD" id="cd06171">
    <property type="entry name" value="Sigma70_r4"/>
    <property type="match status" value="1"/>
</dbReference>
<dbReference type="SUPFAM" id="SSF88946">
    <property type="entry name" value="Sigma2 domain of RNA polymerase sigma factors"/>
    <property type="match status" value="1"/>
</dbReference>
<dbReference type="EMBL" id="LNZB01000060">
    <property type="protein sequence ID" value="KTD75026.1"/>
    <property type="molecule type" value="Genomic_DNA"/>
</dbReference>
<keyword evidence="8" id="KW-1185">Reference proteome</keyword>
<comment type="caution">
    <text evidence="7">The sequence shown here is derived from an EMBL/GenBank/DDBJ whole genome shotgun (WGS) entry which is preliminary data.</text>
</comment>
<dbReference type="InterPro" id="IPR013324">
    <property type="entry name" value="RNA_pol_sigma_r3/r4-like"/>
</dbReference>
<dbReference type="SUPFAM" id="SSF88659">
    <property type="entry name" value="Sigma3 and sigma4 domains of RNA polymerase sigma factors"/>
    <property type="match status" value="1"/>
</dbReference>
<proteinExistence type="inferred from homology"/>
<dbReference type="InterPro" id="IPR013325">
    <property type="entry name" value="RNA_pol_sigma_r2"/>
</dbReference>
<dbReference type="RefSeq" id="WP_058481661.1">
    <property type="nucleotide sequence ID" value="NZ_CAAAIQ010000005.1"/>
</dbReference>
<feature type="domain" description="RNA polymerase sigma factor 70 region 4 type 2" evidence="6">
    <location>
        <begin position="127"/>
        <end position="177"/>
    </location>
</feature>
<keyword evidence="4" id="KW-0804">Transcription</keyword>
<evidence type="ECO:0000259" key="6">
    <source>
        <dbReference type="Pfam" id="PF08281"/>
    </source>
</evidence>
<sequence length="186" mass="21706">MNTKTRFSEEQLIGLAQQGDIEAFNQLFQKYNDKIKQIVYFYTSDWTNVNDLAQEVMIKIFKSLSSFNEHSKFSTWVYKIAQNTIKNYYRSCVFRSESEQKFIIQMQNNQPNSPESNIIGLEMNSLLKKALADLPQDLRVCYGLHLLDGKTYEYIARRMNCPIGTVRSRISRAKKQIKDIVVGYTS</sequence>
<dbReference type="InterPro" id="IPR013249">
    <property type="entry name" value="RNA_pol_sigma70_r4_t2"/>
</dbReference>
<dbReference type="Pfam" id="PF04542">
    <property type="entry name" value="Sigma70_r2"/>
    <property type="match status" value="1"/>
</dbReference>
<dbReference type="PANTHER" id="PTHR43133:SF51">
    <property type="entry name" value="RNA POLYMERASE SIGMA FACTOR"/>
    <property type="match status" value="1"/>
</dbReference>
<keyword evidence="2" id="KW-0805">Transcription regulation</keyword>
<keyword evidence="3" id="KW-0731">Sigma factor</keyword>
<dbReference type="OrthoDB" id="9780326at2"/>
<dbReference type="AlphaFoldDB" id="A0A0W1A0X8"/>
<comment type="similarity">
    <text evidence="1">Belongs to the sigma-70 factor family. ECF subfamily.</text>
</comment>
<evidence type="ECO:0000313" key="7">
    <source>
        <dbReference type="EMBL" id="KTD75026.1"/>
    </source>
</evidence>
<dbReference type="GO" id="GO:0003677">
    <property type="term" value="F:DNA binding"/>
    <property type="evidence" value="ECO:0007669"/>
    <property type="project" value="InterPro"/>
</dbReference>
<evidence type="ECO:0000256" key="1">
    <source>
        <dbReference type="ARBA" id="ARBA00010641"/>
    </source>
</evidence>
<evidence type="ECO:0000313" key="8">
    <source>
        <dbReference type="Proteomes" id="UP000054729"/>
    </source>
</evidence>
<name>A0A0W1A0X8_9GAMM</name>
<evidence type="ECO:0000259" key="5">
    <source>
        <dbReference type="Pfam" id="PF04542"/>
    </source>
</evidence>
<dbReference type="NCBIfam" id="TIGR02937">
    <property type="entry name" value="sigma70-ECF"/>
    <property type="match status" value="1"/>
</dbReference>
<organism evidence="7 8">
    <name type="scientific">Legionella waltersii</name>
    <dbReference type="NCBI Taxonomy" id="66969"/>
    <lineage>
        <taxon>Bacteria</taxon>
        <taxon>Pseudomonadati</taxon>
        <taxon>Pseudomonadota</taxon>
        <taxon>Gammaproteobacteria</taxon>
        <taxon>Legionellales</taxon>
        <taxon>Legionellaceae</taxon>
        <taxon>Legionella</taxon>
    </lineage>
</organism>
<dbReference type="GO" id="GO:0006352">
    <property type="term" value="P:DNA-templated transcription initiation"/>
    <property type="evidence" value="ECO:0007669"/>
    <property type="project" value="InterPro"/>
</dbReference>
<dbReference type="Gene3D" id="1.10.1740.10">
    <property type="match status" value="1"/>
</dbReference>
<dbReference type="Proteomes" id="UP000054729">
    <property type="component" value="Unassembled WGS sequence"/>
</dbReference>
<evidence type="ECO:0000256" key="3">
    <source>
        <dbReference type="ARBA" id="ARBA00023082"/>
    </source>
</evidence>
<accession>A0A0W1A0X8</accession>
<dbReference type="PATRIC" id="fig|66969.6.peg.3352"/>
<evidence type="ECO:0000256" key="4">
    <source>
        <dbReference type="ARBA" id="ARBA00023163"/>
    </source>
</evidence>
<feature type="domain" description="RNA polymerase sigma-70 region 2" evidence="5">
    <location>
        <begin position="27"/>
        <end position="91"/>
    </location>
</feature>
<dbReference type="InterPro" id="IPR014284">
    <property type="entry name" value="RNA_pol_sigma-70_dom"/>
</dbReference>
<dbReference type="Pfam" id="PF08281">
    <property type="entry name" value="Sigma70_r4_2"/>
    <property type="match status" value="1"/>
</dbReference>
<dbReference type="InterPro" id="IPR039425">
    <property type="entry name" value="RNA_pol_sigma-70-like"/>
</dbReference>
<reference evidence="7 8" key="1">
    <citation type="submission" date="2015-11" db="EMBL/GenBank/DDBJ databases">
        <title>Genomic analysis of 38 Legionella species identifies large and diverse effector repertoires.</title>
        <authorList>
            <person name="Burstein D."/>
            <person name="Amaro F."/>
            <person name="Zusman T."/>
            <person name="Lifshitz Z."/>
            <person name="Cohen O."/>
            <person name="Gilbert J.A."/>
            <person name="Pupko T."/>
            <person name="Shuman H.A."/>
            <person name="Segal G."/>
        </authorList>
    </citation>
    <scope>NUCLEOTIDE SEQUENCE [LARGE SCALE GENOMIC DNA]</scope>
    <source>
        <strain evidence="7 8">ATCC 51914</strain>
    </source>
</reference>
<dbReference type="Gene3D" id="1.10.10.10">
    <property type="entry name" value="Winged helix-like DNA-binding domain superfamily/Winged helix DNA-binding domain"/>
    <property type="match status" value="1"/>
</dbReference>
<protein>
    <submittedName>
        <fullName evidence="7">Sigma factor RpoE (Sigma 24)</fullName>
    </submittedName>
</protein>
<dbReference type="PANTHER" id="PTHR43133">
    <property type="entry name" value="RNA POLYMERASE ECF-TYPE SIGMA FACTO"/>
    <property type="match status" value="1"/>
</dbReference>